<keyword evidence="2" id="KW-0732">Signal</keyword>
<keyword evidence="4" id="KW-1185">Reference proteome</keyword>
<proteinExistence type="predicted"/>
<protein>
    <submittedName>
        <fullName evidence="3">Uncharacterized protein</fullName>
    </submittedName>
</protein>
<sequence>MFRFVVVFYIFTTFSTASDSNQNTSTNNNVEKNVKSSHGALGFFASLSNIQTPSNVSFFEKDENQVIVPTKIYDEYKKKKKIKKSPKRTIQKIIKKGKNRSRKIYVHQVTRQPTVTTEKFEMIDSGDVQDEDVTTSSPRKRSRKHSKVPRYPMPFHRLQSRKDTVHFRNRRELRRDDVYILKDFDEMEFVNRGKDYDIVKTHVKNYW</sequence>
<accession>A0AAU9UCS8</accession>
<dbReference type="EMBL" id="CAKOGL010000017">
    <property type="protein sequence ID" value="CAH2097120.1"/>
    <property type="molecule type" value="Genomic_DNA"/>
</dbReference>
<feature type="signal peptide" evidence="2">
    <location>
        <begin position="1"/>
        <end position="17"/>
    </location>
</feature>
<name>A0AAU9UCS8_EUPED</name>
<comment type="caution">
    <text evidence="3">The sequence shown here is derived from an EMBL/GenBank/DDBJ whole genome shotgun (WGS) entry which is preliminary data.</text>
</comment>
<evidence type="ECO:0000313" key="4">
    <source>
        <dbReference type="Proteomes" id="UP001153954"/>
    </source>
</evidence>
<organism evidence="3 4">
    <name type="scientific">Euphydryas editha</name>
    <name type="common">Edith's checkerspot</name>
    <dbReference type="NCBI Taxonomy" id="104508"/>
    <lineage>
        <taxon>Eukaryota</taxon>
        <taxon>Metazoa</taxon>
        <taxon>Ecdysozoa</taxon>
        <taxon>Arthropoda</taxon>
        <taxon>Hexapoda</taxon>
        <taxon>Insecta</taxon>
        <taxon>Pterygota</taxon>
        <taxon>Neoptera</taxon>
        <taxon>Endopterygota</taxon>
        <taxon>Lepidoptera</taxon>
        <taxon>Glossata</taxon>
        <taxon>Ditrysia</taxon>
        <taxon>Papilionoidea</taxon>
        <taxon>Nymphalidae</taxon>
        <taxon>Nymphalinae</taxon>
        <taxon>Euphydryas</taxon>
    </lineage>
</organism>
<dbReference type="Proteomes" id="UP001153954">
    <property type="component" value="Unassembled WGS sequence"/>
</dbReference>
<gene>
    <name evidence="3" type="ORF">EEDITHA_LOCUS12382</name>
</gene>
<feature type="chain" id="PRO_5043404011" evidence="2">
    <location>
        <begin position="18"/>
        <end position="207"/>
    </location>
</feature>
<feature type="compositionally biased region" description="Basic residues" evidence="1">
    <location>
        <begin position="138"/>
        <end position="148"/>
    </location>
</feature>
<feature type="region of interest" description="Disordered" evidence="1">
    <location>
        <begin position="126"/>
        <end position="150"/>
    </location>
</feature>
<evidence type="ECO:0000256" key="2">
    <source>
        <dbReference type="SAM" id="SignalP"/>
    </source>
</evidence>
<reference evidence="3" key="1">
    <citation type="submission" date="2022-03" db="EMBL/GenBank/DDBJ databases">
        <authorList>
            <person name="Tunstrom K."/>
        </authorList>
    </citation>
    <scope>NUCLEOTIDE SEQUENCE</scope>
</reference>
<dbReference type="AlphaFoldDB" id="A0AAU9UCS8"/>
<evidence type="ECO:0000313" key="3">
    <source>
        <dbReference type="EMBL" id="CAH2097120.1"/>
    </source>
</evidence>
<evidence type="ECO:0000256" key="1">
    <source>
        <dbReference type="SAM" id="MobiDB-lite"/>
    </source>
</evidence>